<keyword evidence="3" id="KW-1185">Reference proteome</keyword>
<proteinExistence type="predicted"/>
<sequence>MLWRKLLSIPRGILILSTILLAAAALAVAVLPVPQTSTLSAGGDFVDSPEPSPEESEDPPPDPNGEVRMAESGLTEDDIGYRTGVILENTDPDQAAIVSARVVYRDAEGEEVLSHNGEQFAADHVTIAPESRAVLPGLWSRDTFEEGRRVASLDVEFEEVTWDAVPSARTVDAAGGEYEVSECIRAGKLSAQCRIDVDGTTMAHSFAGSLVWRDDEGTMQGAAAIDVLSRTTVAAAPAHFYTDVETNAFAPQFLDAASWEFIPSVR</sequence>
<accession>A0ABV8TY93</accession>
<reference evidence="3" key="1">
    <citation type="journal article" date="2019" name="Int. J. Syst. Evol. Microbiol.">
        <title>The Global Catalogue of Microorganisms (GCM) 10K type strain sequencing project: providing services to taxonomists for standard genome sequencing and annotation.</title>
        <authorList>
            <consortium name="The Broad Institute Genomics Platform"/>
            <consortium name="The Broad Institute Genome Sequencing Center for Infectious Disease"/>
            <person name="Wu L."/>
            <person name="Ma J."/>
        </authorList>
    </citation>
    <scope>NUCLEOTIDE SEQUENCE [LARGE SCALE GENOMIC DNA]</scope>
    <source>
        <strain evidence="3">IBRC-M 10908</strain>
    </source>
</reference>
<feature type="region of interest" description="Disordered" evidence="1">
    <location>
        <begin position="41"/>
        <end position="69"/>
    </location>
</feature>
<evidence type="ECO:0000313" key="3">
    <source>
        <dbReference type="Proteomes" id="UP001595823"/>
    </source>
</evidence>
<protein>
    <submittedName>
        <fullName evidence="2">Uncharacterized protein</fullName>
    </submittedName>
</protein>
<evidence type="ECO:0000256" key="1">
    <source>
        <dbReference type="SAM" id="MobiDB-lite"/>
    </source>
</evidence>
<organism evidence="2 3">
    <name type="scientific">Salininema proteolyticum</name>
    <dbReference type="NCBI Taxonomy" id="1607685"/>
    <lineage>
        <taxon>Bacteria</taxon>
        <taxon>Bacillati</taxon>
        <taxon>Actinomycetota</taxon>
        <taxon>Actinomycetes</taxon>
        <taxon>Glycomycetales</taxon>
        <taxon>Glycomycetaceae</taxon>
        <taxon>Salininema</taxon>
    </lineage>
</organism>
<evidence type="ECO:0000313" key="2">
    <source>
        <dbReference type="EMBL" id="MFC4335447.1"/>
    </source>
</evidence>
<name>A0ABV8TY93_9ACTN</name>
<dbReference type="EMBL" id="JBHSDK010000013">
    <property type="protein sequence ID" value="MFC4335447.1"/>
    <property type="molecule type" value="Genomic_DNA"/>
</dbReference>
<comment type="caution">
    <text evidence="2">The sequence shown here is derived from an EMBL/GenBank/DDBJ whole genome shotgun (WGS) entry which is preliminary data.</text>
</comment>
<gene>
    <name evidence="2" type="ORF">ACFPET_09580</name>
</gene>
<dbReference type="Proteomes" id="UP001595823">
    <property type="component" value="Unassembled WGS sequence"/>
</dbReference>
<dbReference type="RefSeq" id="WP_380620290.1">
    <property type="nucleotide sequence ID" value="NZ_JBHSDK010000013.1"/>
</dbReference>